<dbReference type="AlphaFoldDB" id="A0A8H7EZ12"/>
<dbReference type="SMART" id="SM00256">
    <property type="entry name" value="FBOX"/>
    <property type="match status" value="1"/>
</dbReference>
<dbReference type="Gene3D" id="1.20.1280.50">
    <property type="match status" value="1"/>
</dbReference>
<dbReference type="Pfam" id="PF12937">
    <property type="entry name" value="F-box-like"/>
    <property type="match status" value="1"/>
</dbReference>
<dbReference type="EMBL" id="JABXXO010000010">
    <property type="protein sequence ID" value="KAF7767947.1"/>
    <property type="molecule type" value="Genomic_DNA"/>
</dbReference>
<comment type="caution">
    <text evidence="2">The sequence shown here is derived from an EMBL/GenBank/DDBJ whole genome shotgun (WGS) entry which is preliminary data.</text>
</comment>
<accession>A0A8H7EZ12</accession>
<organism evidence="2 3">
    <name type="scientific">Agaricus bisporus var. burnettii</name>
    <dbReference type="NCBI Taxonomy" id="192524"/>
    <lineage>
        <taxon>Eukaryota</taxon>
        <taxon>Fungi</taxon>
        <taxon>Dikarya</taxon>
        <taxon>Basidiomycota</taxon>
        <taxon>Agaricomycotina</taxon>
        <taxon>Agaricomycetes</taxon>
        <taxon>Agaricomycetidae</taxon>
        <taxon>Agaricales</taxon>
        <taxon>Agaricineae</taxon>
        <taxon>Agaricaceae</taxon>
        <taxon>Agaricus</taxon>
    </lineage>
</organism>
<dbReference type="Proteomes" id="UP000629468">
    <property type="component" value="Unassembled WGS sequence"/>
</dbReference>
<dbReference type="InterPro" id="IPR001810">
    <property type="entry name" value="F-box_dom"/>
</dbReference>
<evidence type="ECO:0000313" key="2">
    <source>
        <dbReference type="EMBL" id="KAF7767947.1"/>
    </source>
</evidence>
<dbReference type="InterPro" id="IPR036047">
    <property type="entry name" value="F-box-like_dom_sf"/>
</dbReference>
<evidence type="ECO:0000313" key="3">
    <source>
        <dbReference type="Proteomes" id="UP000629468"/>
    </source>
</evidence>
<dbReference type="SUPFAM" id="SSF81383">
    <property type="entry name" value="F-box domain"/>
    <property type="match status" value="1"/>
</dbReference>
<proteinExistence type="predicted"/>
<name>A0A8H7EZ12_AGABI</name>
<dbReference type="PROSITE" id="PS50181">
    <property type="entry name" value="FBOX"/>
    <property type="match status" value="1"/>
</dbReference>
<protein>
    <recommendedName>
        <fullName evidence="1">F-box domain-containing protein</fullName>
    </recommendedName>
</protein>
<sequence length="463" mass="53129">MEDADQDVQGLTSLPTEVLSQILMYVDGSDIPALQQTCQTLRSVTMARQFWYNRIHRLCQEHVVSPPEEELEEYSIAELEHWTMRRIRARNTCPAKIQIRTRDVYGGDTLLVPGGRWLLSPYDDRIYFVDLDSNNLRMRQLFVPKICVPFTWFRKKIGHRIWLDHKAPRLSFRFQGCIADTEGDPPFTWVYIYQVDLIGHGANATLVAQIIATFQCPKARKPRYLIAFNDRYFIQGRGYQSLITDGGLEIFEYRQALGCSRYPKLMDSHTLPFSEDCSTHLEFINDDVLAIYCDVTDTYHIFNIESPTSFKLLHEIKLPVLPFDFSRTYWTPEASLMTFTSSPISSTIKRIYGLVIPHDSKLHPWTVELGTFAGSRIDARITFEPGIFVSLSYNSKTSTISRLVHKWDYTCESSCGGPTPISYLEQDVDVGQLEKLVAFDEDTGRSIYFSKGGPRKFEIAVAG</sequence>
<reference evidence="2 3" key="1">
    <citation type="journal article" name="Sci. Rep.">
        <title>Telomere-to-telomere assembled and centromere annotated genomes of the two main subspecies of the button mushroom Agaricus bisporus reveal especially polymorphic chromosome ends.</title>
        <authorList>
            <person name="Sonnenberg A.S.M."/>
            <person name="Sedaghat-Telgerd N."/>
            <person name="Lavrijssen B."/>
            <person name="Ohm R.A."/>
            <person name="Hendrickx P.M."/>
            <person name="Scholtmeijer K."/>
            <person name="Baars J.J.P."/>
            <person name="van Peer A."/>
        </authorList>
    </citation>
    <scope>NUCLEOTIDE SEQUENCE [LARGE SCALE GENOMIC DNA]</scope>
    <source>
        <strain evidence="2 3">H119_p4</strain>
    </source>
</reference>
<evidence type="ECO:0000259" key="1">
    <source>
        <dbReference type="PROSITE" id="PS50181"/>
    </source>
</evidence>
<feature type="domain" description="F-box" evidence="1">
    <location>
        <begin position="8"/>
        <end position="54"/>
    </location>
</feature>
<gene>
    <name evidence="2" type="ORF">Agabi119p4_7190</name>
</gene>